<dbReference type="Gene3D" id="3.40.50.1000">
    <property type="entry name" value="HAD superfamily/HAD-like"/>
    <property type="match status" value="1"/>
</dbReference>
<evidence type="ECO:0000256" key="3">
    <source>
        <dbReference type="ARBA" id="ARBA00022842"/>
    </source>
</evidence>
<name>A0A9P0GD45_9CUCU</name>
<keyword evidence="2" id="KW-0378">Hydrolase</keyword>
<dbReference type="InterPro" id="IPR023214">
    <property type="entry name" value="HAD_sf"/>
</dbReference>
<dbReference type="EMBL" id="OV651817">
    <property type="protein sequence ID" value="CAH1111319.1"/>
    <property type="molecule type" value="Genomic_DNA"/>
</dbReference>
<evidence type="ECO:0000313" key="5">
    <source>
        <dbReference type="Proteomes" id="UP001153636"/>
    </source>
</evidence>
<evidence type="ECO:0000256" key="1">
    <source>
        <dbReference type="ARBA" id="ARBA00001946"/>
    </source>
</evidence>
<keyword evidence="3" id="KW-0460">Magnesium</keyword>
<dbReference type="AlphaFoldDB" id="A0A9P0GD45"/>
<evidence type="ECO:0000313" key="4">
    <source>
        <dbReference type="EMBL" id="CAH1111319.1"/>
    </source>
</evidence>
<organism evidence="4 5">
    <name type="scientific">Psylliodes chrysocephalus</name>
    <dbReference type="NCBI Taxonomy" id="3402493"/>
    <lineage>
        <taxon>Eukaryota</taxon>
        <taxon>Metazoa</taxon>
        <taxon>Ecdysozoa</taxon>
        <taxon>Arthropoda</taxon>
        <taxon>Hexapoda</taxon>
        <taxon>Insecta</taxon>
        <taxon>Pterygota</taxon>
        <taxon>Neoptera</taxon>
        <taxon>Endopterygota</taxon>
        <taxon>Coleoptera</taxon>
        <taxon>Polyphaga</taxon>
        <taxon>Cucujiformia</taxon>
        <taxon>Chrysomeloidea</taxon>
        <taxon>Chrysomelidae</taxon>
        <taxon>Galerucinae</taxon>
        <taxon>Alticini</taxon>
        <taxon>Psylliodes</taxon>
    </lineage>
</organism>
<dbReference type="InterPro" id="IPR036412">
    <property type="entry name" value="HAD-like_sf"/>
</dbReference>
<dbReference type="NCBIfam" id="TIGR01549">
    <property type="entry name" value="HAD-SF-IA-v1"/>
    <property type="match status" value="1"/>
</dbReference>
<dbReference type="PANTHER" id="PTHR46470">
    <property type="entry name" value="N-ACYLNEURAMINATE-9-PHOSPHATASE"/>
    <property type="match status" value="1"/>
</dbReference>
<dbReference type="OrthoDB" id="1694274at2759"/>
<gene>
    <name evidence="4" type="ORF">PSYICH_LOCUS11589</name>
</gene>
<dbReference type="GO" id="GO:0046380">
    <property type="term" value="P:N-acetylneuraminate biosynthetic process"/>
    <property type="evidence" value="ECO:0007669"/>
    <property type="project" value="TreeGrafter"/>
</dbReference>
<reference evidence="4" key="1">
    <citation type="submission" date="2022-01" db="EMBL/GenBank/DDBJ databases">
        <authorList>
            <person name="King R."/>
        </authorList>
    </citation>
    <scope>NUCLEOTIDE SEQUENCE</scope>
</reference>
<sequence>MNMIHLCNRVKLYRTLPLWKYGNFYRGLLLPVNCGFSRQHNVESARRKGDHPWEKPHPQIFREACHAVGVGPHQVIMVGDKLETDILGGVNSKLAANIWTPLEGQLLQDEGPVPDFTLGHVTELLFLIPKIANGIRSRLDMLQLSDFEDGNSNSSDGS</sequence>
<dbReference type="Proteomes" id="UP001153636">
    <property type="component" value="Chromosome 5"/>
</dbReference>
<dbReference type="InterPro" id="IPR051400">
    <property type="entry name" value="HAD-like_hydrolase"/>
</dbReference>
<dbReference type="PANTHER" id="PTHR46470:SF3">
    <property type="entry name" value="N-ACYLNEURAMINATE-9-PHOSPHATASE"/>
    <property type="match status" value="1"/>
</dbReference>
<keyword evidence="5" id="KW-1185">Reference proteome</keyword>
<proteinExistence type="predicted"/>
<evidence type="ECO:0000256" key="2">
    <source>
        <dbReference type="ARBA" id="ARBA00022801"/>
    </source>
</evidence>
<accession>A0A9P0GD45</accession>
<dbReference type="GO" id="GO:0050124">
    <property type="term" value="F:N-acylneuraminate-9-phosphatase activity"/>
    <property type="evidence" value="ECO:0007669"/>
    <property type="project" value="TreeGrafter"/>
</dbReference>
<comment type="cofactor">
    <cofactor evidence="1">
        <name>Mg(2+)</name>
        <dbReference type="ChEBI" id="CHEBI:18420"/>
    </cofactor>
</comment>
<protein>
    <submittedName>
        <fullName evidence="4">Uncharacterized protein</fullName>
    </submittedName>
</protein>
<dbReference type="SUPFAM" id="SSF56784">
    <property type="entry name" value="HAD-like"/>
    <property type="match status" value="1"/>
</dbReference>
<dbReference type="Pfam" id="PF13242">
    <property type="entry name" value="Hydrolase_like"/>
    <property type="match status" value="1"/>
</dbReference>
<dbReference type="InterPro" id="IPR006439">
    <property type="entry name" value="HAD-SF_hydro_IA"/>
</dbReference>